<dbReference type="InterPro" id="IPR050869">
    <property type="entry name" value="H3K4_H4K5_MeTrfase"/>
</dbReference>
<dbReference type="GO" id="GO:0005634">
    <property type="term" value="C:nucleus"/>
    <property type="evidence" value="ECO:0007669"/>
    <property type="project" value="TreeGrafter"/>
</dbReference>
<feature type="compositionally biased region" description="Acidic residues" evidence="1">
    <location>
        <begin position="82"/>
        <end position="105"/>
    </location>
</feature>
<feature type="compositionally biased region" description="Gly residues" evidence="1">
    <location>
        <begin position="559"/>
        <end position="575"/>
    </location>
</feature>
<feature type="region of interest" description="Disordered" evidence="1">
    <location>
        <begin position="320"/>
        <end position="347"/>
    </location>
</feature>
<protein>
    <recommendedName>
        <fullName evidence="4">SET domain-containing protein</fullName>
    </recommendedName>
</protein>
<dbReference type="PANTHER" id="PTHR12197:SF273">
    <property type="entry name" value="MYND-TYPE ZINC FINGER PROTEIN SAMB"/>
    <property type="match status" value="1"/>
</dbReference>
<sequence>MSSPPLLKPSRLLTHLQTLSTALDTTPYHPALYLDRAATHLSLSLPDLAAGDAYRALLLLDYVADYIDAGDLSVGGSSDGESSGDDTAEDTGDDDDDEEGDDDPTERDADGERVDKLELHAAAMALRCILDDLCATDSDISESVVLMHVSDLASQTMVLLVKSLESTACYHEARSYIRLAFRRFGDAVKPQLGAVLDRVEKRLETAEARESGTAFRVRYPWNEFEPDRFAEETVRFINETFVPKASPGNAVEVKVLELPVLSRNGEDRGRVKQLGMFAARDLRAGEVVLEEASALTTVADVTGGGLCECCSRRYREVEMPSKPSLSLDPAVKKSKPQNTTTSSSSSPKIDTITCESCRAAESAGIDCPIPTWCLSCHSTTTPRYHPILCARPTAPFHRAATSPSPPPHTTPTPNGPLYSLLLLKTFALALSPSSPTHPLNLPETKYLYGVSSTPLPTPWSFRDHVLTPLAILDALGVDAFSGRDPRGAGERGWWEPWVVNTLVAKYRGVASGRMGVMKGGVGTEAVGCQVVYSMANHDCAPRVGWELEERMRFRVLGREGQGGEGQGKMEGGAGKEGGEGEIVVRKGEEVTQCYCDRSLDVAERREWMMGVLGGLCKCARCVRESGETVVGESAA</sequence>
<dbReference type="Proteomes" id="UP000298138">
    <property type="component" value="Unassembled WGS sequence"/>
</dbReference>
<evidence type="ECO:0000256" key="1">
    <source>
        <dbReference type="SAM" id="MobiDB-lite"/>
    </source>
</evidence>
<accession>A0A4S2MNH9</accession>
<dbReference type="AlphaFoldDB" id="A0A4S2MNH9"/>
<feature type="region of interest" description="Disordered" evidence="1">
    <location>
        <begin position="559"/>
        <end position="578"/>
    </location>
</feature>
<dbReference type="PANTHER" id="PTHR12197">
    <property type="entry name" value="HISTONE-LYSINE N-METHYLTRANSFERASE SMYD"/>
    <property type="match status" value="1"/>
</dbReference>
<keyword evidence="3" id="KW-1185">Reference proteome</keyword>
<gene>
    <name evidence="2" type="ORF">EX30DRAFT_365835</name>
</gene>
<evidence type="ECO:0000313" key="3">
    <source>
        <dbReference type="Proteomes" id="UP000298138"/>
    </source>
</evidence>
<organism evidence="2 3">
    <name type="scientific">Ascodesmis nigricans</name>
    <dbReference type="NCBI Taxonomy" id="341454"/>
    <lineage>
        <taxon>Eukaryota</taxon>
        <taxon>Fungi</taxon>
        <taxon>Dikarya</taxon>
        <taxon>Ascomycota</taxon>
        <taxon>Pezizomycotina</taxon>
        <taxon>Pezizomycetes</taxon>
        <taxon>Pezizales</taxon>
        <taxon>Ascodesmidaceae</taxon>
        <taxon>Ascodesmis</taxon>
    </lineage>
</organism>
<evidence type="ECO:0000313" key="2">
    <source>
        <dbReference type="EMBL" id="TGZ78670.1"/>
    </source>
</evidence>
<name>A0A4S2MNH9_9PEZI</name>
<dbReference type="InParanoid" id="A0A4S2MNH9"/>
<dbReference type="EMBL" id="ML220139">
    <property type="protein sequence ID" value="TGZ78670.1"/>
    <property type="molecule type" value="Genomic_DNA"/>
</dbReference>
<dbReference type="SUPFAM" id="SSF82199">
    <property type="entry name" value="SET domain"/>
    <property type="match status" value="1"/>
</dbReference>
<evidence type="ECO:0008006" key="4">
    <source>
        <dbReference type="Google" id="ProtNLM"/>
    </source>
</evidence>
<dbReference type="InterPro" id="IPR046341">
    <property type="entry name" value="SET_dom_sf"/>
</dbReference>
<proteinExistence type="predicted"/>
<reference evidence="2 3" key="1">
    <citation type="submission" date="2019-04" db="EMBL/GenBank/DDBJ databases">
        <title>Comparative genomics and transcriptomics to analyze fruiting body development in filamentous ascomycetes.</title>
        <authorList>
            <consortium name="DOE Joint Genome Institute"/>
            <person name="Lutkenhaus R."/>
            <person name="Traeger S."/>
            <person name="Breuer J."/>
            <person name="Kuo A."/>
            <person name="Lipzen A."/>
            <person name="Pangilinan J."/>
            <person name="Dilworth D."/>
            <person name="Sandor L."/>
            <person name="Poggeler S."/>
            <person name="Barry K."/>
            <person name="Grigoriev I.V."/>
            <person name="Nowrousian M."/>
        </authorList>
    </citation>
    <scope>NUCLEOTIDE SEQUENCE [LARGE SCALE GENOMIC DNA]</scope>
    <source>
        <strain evidence="2 3">CBS 389.68</strain>
    </source>
</reference>
<dbReference type="Gene3D" id="2.170.270.10">
    <property type="entry name" value="SET domain"/>
    <property type="match status" value="1"/>
</dbReference>
<dbReference type="OrthoDB" id="438641at2759"/>
<feature type="region of interest" description="Disordered" evidence="1">
    <location>
        <begin position="74"/>
        <end position="114"/>
    </location>
</feature>
<dbReference type="STRING" id="341454.A0A4S2MNH9"/>